<name>A0A3R8JU53_9FIRM</name>
<reference evidence="1" key="1">
    <citation type="submission" date="2018-10" db="EMBL/GenBank/DDBJ databases">
        <title>Schaedlerella arabinophila gen. nov. sp. nov., isolated from the mouse intestinal tract and comparative analysis with the genome of the closely related altered Schaedler flora strain ASF502.</title>
        <authorList>
            <person name="Miyake S."/>
            <person name="Soh M."/>
            <person name="Seedorf H."/>
        </authorList>
    </citation>
    <scope>NUCLEOTIDE SEQUENCE [LARGE SCALE GENOMIC DNA]</scope>
    <source>
        <strain evidence="1">DSM 106076</strain>
    </source>
</reference>
<comment type="caution">
    <text evidence="1">The sequence shown here is derived from an EMBL/GenBank/DDBJ whole genome shotgun (WGS) entry which is preliminary data.</text>
</comment>
<keyword evidence="1" id="KW-0547">Nucleotide-binding</keyword>
<dbReference type="Pfam" id="PF14516">
    <property type="entry name" value="AAA_35"/>
    <property type="match status" value="1"/>
</dbReference>
<accession>A0A3R8JU53</accession>
<protein>
    <submittedName>
        <fullName evidence="1">ATP-binding protein</fullName>
    </submittedName>
</protein>
<gene>
    <name evidence="1" type="ORF">EBB54_28335</name>
</gene>
<dbReference type="EMBL" id="RHJS01000002">
    <property type="protein sequence ID" value="RRK34812.1"/>
    <property type="molecule type" value="Genomic_DNA"/>
</dbReference>
<dbReference type="GO" id="GO:0005524">
    <property type="term" value="F:ATP binding"/>
    <property type="evidence" value="ECO:0007669"/>
    <property type="project" value="UniProtKB-KW"/>
</dbReference>
<dbReference type="AlphaFoldDB" id="A0A3R8JU53"/>
<dbReference type="Gene3D" id="3.40.50.300">
    <property type="entry name" value="P-loop containing nucleotide triphosphate hydrolases"/>
    <property type="match status" value="1"/>
</dbReference>
<evidence type="ECO:0000313" key="2">
    <source>
        <dbReference type="Proteomes" id="UP000274920"/>
    </source>
</evidence>
<dbReference type="SUPFAM" id="SSF52540">
    <property type="entry name" value="P-loop containing nucleoside triphosphate hydrolases"/>
    <property type="match status" value="1"/>
</dbReference>
<proteinExistence type="predicted"/>
<evidence type="ECO:0000313" key="1">
    <source>
        <dbReference type="EMBL" id="RRK34812.1"/>
    </source>
</evidence>
<keyword evidence="1" id="KW-0067">ATP-binding</keyword>
<dbReference type="Proteomes" id="UP000274920">
    <property type="component" value="Unassembled WGS sequence"/>
</dbReference>
<organism evidence="1 2">
    <name type="scientific">Schaedlerella arabinosiphila</name>
    <dbReference type="NCBI Taxonomy" id="2044587"/>
    <lineage>
        <taxon>Bacteria</taxon>
        <taxon>Bacillati</taxon>
        <taxon>Bacillota</taxon>
        <taxon>Clostridia</taxon>
        <taxon>Lachnospirales</taxon>
        <taxon>Lachnospiraceae</taxon>
        <taxon>Schaedlerella</taxon>
    </lineage>
</organism>
<sequence>MKEFHVTGTCNPDRHYMVDISGRIEQITSDYIDKGKYFTINRARQYGKTTLMFLLRRYLLEKYVVISISFEAADELFVSSYALAAGLCRNVGRQLRMQDVPEDMIRKWEVPISKEFPFDDFGERISELCLQCGRKIVLMIDEVDKNSDNQIFLGFLGLLRAKYLAQAGGMDQTFQSVILASVYDIKNLKLKLRPDEEAKYNSPWNIAEDFNMDFSFQPGDIAGMLTEYEADCSTGMDIEEISRLIYDYTGGYPYMVSRICKLLDERIAGHADFPEKKDAWTKAGILEAVRLFLKEPNTLFDDMVKKLCDHPELKHMLEDILFCGVRYSFEIHNPNINVGVMFGFIREQDNTVMIANRLFETKMYNLFLSEAELDGEQRSKAPVYNQFVAHGMLQMRLVMEKFYEHYEEIFHNCSDKFIEAEGRRIFLMYLRPIMNGSGNYYIEAQTRDHNRTDVIVDYKSQRYIIEMKLWRGNAYNERGEKQLFNYLDYYKKDTGYLLSFNFNKKKETGIKEVLMDGKRIIEVVV</sequence>
<dbReference type="RefSeq" id="WP_125129980.1">
    <property type="nucleotide sequence ID" value="NZ_RHJS01000002.1"/>
</dbReference>
<keyword evidence="2" id="KW-1185">Reference proteome</keyword>
<dbReference type="InterPro" id="IPR027417">
    <property type="entry name" value="P-loop_NTPase"/>
</dbReference>